<feature type="region of interest" description="Disordered" evidence="1">
    <location>
        <begin position="1479"/>
        <end position="1502"/>
    </location>
</feature>
<organism evidence="2 3">
    <name type="scientific">Anas zonorhyncha</name>
    <name type="common">Eastern spot-billed duck</name>
    <dbReference type="NCBI Taxonomy" id="75864"/>
    <lineage>
        <taxon>Eukaryota</taxon>
        <taxon>Metazoa</taxon>
        <taxon>Chordata</taxon>
        <taxon>Craniata</taxon>
        <taxon>Vertebrata</taxon>
        <taxon>Euteleostomi</taxon>
        <taxon>Archelosauria</taxon>
        <taxon>Archosauria</taxon>
        <taxon>Dinosauria</taxon>
        <taxon>Saurischia</taxon>
        <taxon>Theropoda</taxon>
        <taxon>Coelurosauria</taxon>
        <taxon>Aves</taxon>
        <taxon>Neognathae</taxon>
        <taxon>Galloanserae</taxon>
        <taxon>Anseriformes</taxon>
        <taxon>Anatidae</taxon>
        <taxon>Anatinae</taxon>
        <taxon>Anas</taxon>
    </lineage>
</organism>
<feature type="compositionally biased region" description="Basic residues" evidence="1">
    <location>
        <begin position="2968"/>
        <end position="2982"/>
    </location>
</feature>
<feature type="compositionally biased region" description="Polar residues" evidence="1">
    <location>
        <begin position="2085"/>
        <end position="2095"/>
    </location>
</feature>
<dbReference type="GO" id="GO:0060271">
    <property type="term" value="P:cilium assembly"/>
    <property type="evidence" value="ECO:0007669"/>
    <property type="project" value="TreeGrafter"/>
</dbReference>
<dbReference type="Pfam" id="PF15392">
    <property type="entry name" value="Joubert"/>
    <property type="match status" value="1"/>
</dbReference>
<dbReference type="PANTHER" id="PTHR14492">
    <property type="entry name" value="JBTS17"/>
    <property type="match status" value="1"/>
</dbReference>
<feature type="compositionally biased region" description="Basic and acidic residues" evidence="1">
    <location>
        <begin position="2666"/>
        <end position="2688"/>
    </location>
</feature>
<dbReference type="InterPro" id="IPR028236">
    <property type="entry name" value="CPLANE1"/>
</dbReference>
<evidence type="ECO:0000313" key="3">
    <source>
        <dbReference type="Proteomes" id="UP000694549"/>
    </source>
</evidence>
<name>A0A8B9VVK9_9AVES</name>
<reference evidence="2" key="1">
    <citation type="submission" date="2025-08" db="UniProtKB">
        <authorList>
            <consortium name="Ensembl"/>
        </authorList>
    </citation>
    <scope>IDENTIFICATION</scope>
</reference>
<dbReference type="GO" id="GO:0035869">
    <property type="term" value="C:ciliary transition zone"/>
    <property type="evidence" value="ECO:0007669"/>
    <property type="project" value="TreeGrafter"/>
</dbReference>
<feature type="region of interest" description="Disordered" evidence="1">
    <location>
        <begin position="2658"/>
        <end position="2688"/>
    </location>
</feature>
<feature type="compositionally biased region" description="Basic and acidic residues" evidence="1">
    <location>
        <begin position="2442"/>
        <end position="2455"/>
    </location>
</feature>
<feature type="compositionally biased region" description="Low complexity" evidence="1">
    <location>
        <begin position="2558"/>
        <end position="2572"/>
    </location>
</feature>
<dbReference type="Ensembl" id="ENSAZOT00000028639.1">
    <property type="protein sequence ID" value="ENSAZOP00000026710.1"/>
    <property type="gene ID" value="ENSAZOG00000016997.1"/>
</dbReference>
<protein>
    <submittedName>
        <fullName evidence="2">Ciliogenesis and planar polarity effector 1</fullName>
    </submittedName>
</protein>
<reference evidence="2" key="2">
    <citation type="submission" date="2025-09" db="UniProtKB">
        <authorList>
            <consortium name="Ensembl"/>
        </authorList>
    </citation>
    <scope>IDENTIFICATION</scope>
</reference>
<dbReference type="Proteomes" id="UP000694549">
    <property type="component" value="Unplaced"/>
</dbReference>
<feature type="compositionally biased region" description="Basic and acidic residues" evidence="1">
    <location>
        <begin position="2953"/>
        <end position="2967"/>
    </location>
</feature>
<dbReference type="SUPFAM" id="SSF69322">
    <property type="entry name" value="Tricorn protease domain 2"/>
    <property type="match status" value="1"/>
</dbReference>
<proteinExistence type="predicted"/>
<feature type="region of interest" description="Disordered" evidence="1">
    <location>
        <begin position="2072"/>
        <end position="2130"/>
    </location>
</feature>
<evidence type="ECO:0000313" key="2">
    <source>
        <dbReference type="Ensembl" id="ENSAZOP00000026710.1"/>
    </source>
</evidence>
<feature type="region of interest" description="Disordered" evidence="1">
    <location>
        <begin position="2226"/>
        <end position="2256"/>
    </location>
</feature>
<feature type="region of interest" description="Disordered" evidence="1">
    <location>
        <begin position="2553"/>
        <end position="2572"/>
    </location>
</feature>
<keyword evidence="3" id="KW-1185">Reference proteome</keyword>
<dbReference type="PANTHER" id="PTHR14492:SF4">
    <property type="entry name" value="CILIOGENESIS AND PLANAR POLARITY EFFECTOR 1"/>
    <property type="match status" value="1"/>
</dbReference>
<feature type="compositionally biased region" description="Basic and acidic residues" evidence="1">
    <location>
        <begin position="2102"/>
        <end position="2113"/>
    </location>
</feature>
<feature type="region of interest" description="Disordered" evidence="1">
    <location>
        <begin position="2421"/>
        <end position="2463"/>
    </location>
</feature>
<evidence type="ECO:0000256" key="1">
    <source>
        <dbReference type="SAM" id="MobiDB-lite"/>
    </source>
</evidence>
<sequence length="3145" mass="355354">MEIKLDVLISTSIKQRKPWTRISWIGQEKEAVFLLDDKHINEINLPSGKTKKKIPRLQSLLKNVVVLTTSGNGAWLAGILTTGELFLWNKDQDCLKIIPAIEESRKVVVAAQECLMRLYLYVSGDGRKALLTTPTACVFLWESTEHENEPSYRSSSGHWTQILSDESVMLPSTEEKEIGVHAAFIQNEVLGDCCLCSFVFYSEECLVLTFLILRWHEYSFKYVSSLPYQIHWVQQTCSLVNLIPQCVPVKSRGALLSAFARDGLLLAVAVNQNDPKATQILFLNTLNFVTVSGSLKGCSSKSSTVPSKFIRSYWVGDMSWTPDSLFLACMLKRGSLILLTCMGELLTLITSGCSVEFGPAEFIPFHPLITYRQHHSCQDSSQTLGSSASESDLMRQRFSVASHSRLPYLIVSDGYMITVLRLPNNLTPAGFLRSLLLDSTQRLENVRRNLVNSKSKGRHLHMRSLLSLKASLLRHTQNHNSINPNIPKFLEEDTMEMSEKTMDLLDCEEESDDENHFRNSSSSCISQRIPSFVGKADQGHLEFASMFDTIHAKDNAEEKDNISVELHSIQKNLLAAWQIGVLKNMQEKDTFLNYTVSCITHFFNILQFVKCSLLNQDALLCKSVKNTHWIHYVLKYFQQYLTVLHWHSRGSLTGHVAKLTLQTLKLMLVQQQDLLFSRNLFACFCLLKMVSHTLSSICIPQYENFLASPDGRSPVELDSLVVPIFLLLDDSATQKFSSLKSLLREPPRAVNYDEKTEKRLVVLWRLLYKKVVWYQMQLSRKAYKNAEEESVVSLLLSHIQATLQSSGVALEQHLKINSVAGEENFLLGSYRESVDVWKRSLCEIKAKGGKRACFLQTRYYLAILFCHLYHYNLCEAQGLCDHLVHEILRRSQVSMKQMEKFSDSKYSQHELWMITDVHTETAMAVIRSMARFMAAYFTDQPLYIFPPHNVDILHPLHIEPDISSRIIPLQHCLVARAVRDQNLSSVWTAEYALDLLFVGGLIPEAVWLTHRLGNWKLSVSIGVAYLLYCQNSNEFSRLKNTEHHLPLSISPVQTFKEKLQSLLGQPVTSETSTEGDLKYKQFTDPIEEEDANVLCSSVQDLLKAAVMADADILSEMLKLLMDSAKDLSGKLYGLVPDGLYLPAPPLYCPQPASLSEEDCNDIILKTERESREKVSGILQRIIMLFQAARCSCPAAQWYISQLKWARKIMQKIRMKGSLPSMNPFPETLLHYCKFRSVFCSSTSSRDHQLDDISCKILGWFRELCALCWMLHVREKLSESCRRYQTARENTNMHKDLKKNEYGTSTVDHCLHAAEWACRMLPFCRFMNVEEIVQDVILSLLGELPPDKKVAEIFVKAFPNPEDVRVPLRDKYHGLQQRLRHCTVKGSESEEMMSVVIQAAEKSRMKSLRRVIRNIGPIEVNIWEPTEEGVNEEVEHCYDRFSLGASLSRSTLTDLGSLQLYSDAETADTLSDALLTEEMRAQTPSPQRDNEHQGQGEIGSKNNTCKTKALNWKTKHKEKVHGKGAHNRCNLPIVGAWEFERDDDEYVIFLELFLSYILERDLIKDSDLGIPFLTSFSGLLREHELNSLFFDVHTTLKRRQVKSRSQSVFRAGSCYAVTLASCNPGTASVHNINKKVLKNPTTVQSVAQTREPCVHNLIKGLKEGLFGLKHKSIYRAQVDNQGVTVASASQAIPKHTYSSLQTSATSKYIYKTTDVLGTVPGEELDIELLGKFNNIAKLLEWLIRWSDKKLPCGSNKQDSTEESFPMIHMKTSAAAVLSSLWLIEQLYGDGAQARSTTYKSQTSQCLEEFASLSEAQHSTEKESSVDEGSSVLADPPLDVQNVQAYDDLCETSLGMSTKSKHFDKKEINCGNYSLPHLTEDLNEVEPFVQEELDVTSESEEFFEEPYETPKSSTSSVRIKPGKVSISDVDSLQDDQKVEKAKEGKAEHNVTTEVATSTISKSFSLEQDSQVPGNVEVSVSHSQPSLTGMSSTSSVVSNTSVCAKKQDIKKELPTEEKQNTSETVRQMLQDEMFKLVQLQQINFMSLMQIVQSSCANLPNLQQILQQHQSVHLEGSQTAHRAKGNGSGRSSCSPNTCLKTELPTQEDKGKSDEKSSDFQPRNSLRDESNNGNIRNHLDMYVSSSWLESHSKETGFIPPSRDLHSSTPVKQVHLLAPSSDVQKAPRLIPVAKTLNYSNGFPLLKLKSGYCSKPALLYPLEMSSAFDRPPRTPREAWNSSDSLWNHQSSCTSRKNKSTAHLSMSRFDPEIPRQIHEEEKRWAETVRKPPPKQLNTNQYEEQEEVSYQQQFSGNVKVGNNRLITQNLAGIPLLHLQLDPVCRLPPVIGQPITSALIPVKPIVTKETECREAFQHTGISLLHANLLQKKKVPKLIPLQDVIAFEQRHHLHTLTSTFNGKGQTEPIQLLKTDIEPFQPRDVQNSRKRQKRRDEKQMKEEEKKKPTVSFHPDDSIISINDTVMVVESETGDQEAKSTSHLQDNVFISVDNLEEAITTPTELHYMASTKKKPAETHDASTNTHPVLKTCKDVGISAEIEVSEVQKNESTTSVPMPESSSVPELLPSDMYLNLRFPSDVEEKPLPSFLPDAPDLSEHEYISVIDIEDSDVLNDLPMIPESAEDIGTTEQIEKFEIPSTAELHHRAASVTNAIPPEPLQKKDNHPKDMSSQVQKEDKPFSSRDSVTWNVVHEDARTFPSSGLLSKVVNKEHFPTKQQEMDMQLQMLQNITENMEEDFRNTKMLMKIIEDFEMAAKSDINAHPSFSEVASIIGDEHYVRAMISEDGGDEEESLRPEHPIPNYTALELCSSASTASASNFPGGMKSSSGFLVSGELRDDRIHDSATGHSKKTEKEKKEIRAWMKRKQRERMREFVKKLDEQRQKEHNPFNLRKNMHCSPTSKDIKIFRKKKEEKDKVLLSEHHSMRVSQALSLMNEMLSETVVLPASEHRPLSRTRSPQECKKRHMMSARGGHPKSRVLSERSRAAAKPSFGQKDHHFTPTLGLKQPKGHGTLVLQKSTVSGRMRNTANCPVNSRCYAEHRVSRTPKQKPPHVATAVQTEDLDHESDRDIESPWTVPDDIQRILQDTHDTLFQDSALHTASFSPVGVNNTDDVSESTESILSKLDWSAIEAMVADVEDT</sequence>
<accession>A0A8B9VVK9</accession>
<feature type="compositionally biased region" description="Polar residues" evidence="1">
    <location>
        <begin position="2232"/>
        <end position="2247"/>
    </location>
</feature>
<feature type="region of interest" description="Disordered" evidence="1">
    <location>
        <begin position="2953"/>
        <end position="3015"/>
    </location>
</feature>